<dbReference type="PANTHER" id="PTHR46383">
    <property type="entry name" value="ASPARTATE AMINOTRANSFERASE"/>
    <property type="match status" value="1"/>
</dbReference>
<dbReference type="Pfam" id="PF00155">
    <property type="entry name" value="Aminotran_1_2"/>
    <property type="match status" value="1"/>
</dbReference>
<dbReference type="AlphaFoldDB" id="A0A3N6NEY7"/>
<dbReference type="InterPro" id="IPR015421">
    <property type="entry name" value="PyrdxlP-dep_Trfase_major"/>
</dbReference>
<dbReference type="GO" id="GO:0030170">
    <property type="term" value="F:pyridoxal phosphate binding"/>
    <property type="evidence" value="ECO:0007669"/>
    <property type="project" value="InterPro"/>
</dbReference>
<sequence>MTATSDSPQARHAVRTLRSSQIREVANAGFGVPDVLPFWFGESDRVTPPFIREAAAEALGRGDTFYTHNLGIAPLREVLARYVSGLHGATSVENIAVTSAGVNALMLAAQLVTGAGDRAVAVTPLWPNLVEIPKILGATVETVSLSYGERGWTLDLERLLSALTPGTKLLMINSPNNPTGWVMTRDEQRAVLDHCRRHGIWIVADEVYERLYYGEAVERAAPSFLDLASRDERVICVNSFSKAWLMTGWRLGWMVAPPTLMDDLGKLVEYNTSCAPSFVQQAGIAAVEHGEPFTRALVADLRASRDHLAAALAQLPGVDVKAPPGAMYLFFRLPGAQESLSLCKALVRDAGLGLAPGSAFGREGEGFVRWCYACDPARLDRGVERLAGYLKARGVR</sequence>
<comment type="similarity">
    <text evidence="2 6">Belongs to the class-I pyridoxal-phosphate-dependent aminotransferase family.</text>
</comment>
<dbReference type="InterPro" id="IPR015424">
    <property type="entry name" value="PyrdxlP-dep_Trfase"/>
</dbReference>
<evidence type="ECO:0000256" key="2">
    <source>
        <dbReference type="ARBA" id="ARBA00007441"/>
    </source>
</evidence>
<dbReference type="InterPro" id="IPR004838">
    <property type="entry name" value="NHTrfase_class1_PyrdxlP-BS"/>
</dbReference>
<dbReference type="InterPro" id="IPR015422">
    <property type="entry name" value="PyrdxlP-dep_Trfase_small"/>
</dbReference>
<dbReference type="OrthoDB" id="9803354at2"/>
<dbReference type="CDD" id="cd00609">
    <property type="entry name" value="AAT_like"/>
    <property type="match status" value="1"/>
</dbReference>
<dbReference type="EC" id="2.6.1.-" evidence="6"/>
<evidence type="ECO:0000256" key="1">
    <source>
        <dbReference type="ARBA" id="ARBA00001933"/>
    </source>
</evidence>
<evidence type="ECO:0000256" key="6">
    <source>
        <dbReference type="RuleBase" id="RU000481"/>
    </source>
</evidence>
<keyword evidence="4 6" id="KW-0808">Transferase</keyword>
<evidence type="ECO:0000313" key="9">
    <source>
        <dbReference type="Proteomes" id="UP000272778"/>
    </source>
</evidence>
<name>A0A3N6NEY7_9BURK</name>
<dbReference type="EMBL" id="RQIS01000005">
    <property type="protein sequence ID" value="RQH07602.1"/>
    <property type="molecule type" value="Genomic_DNA"/>
</dbReference>
<dbReference type="InterPro" id="IPR004839">
    <property type="entry name" value="Aminotransferase_I/II_large"/>
</dbReference>
<dbReference type="PROSITE" id="PS00105">
    <property type="entry name" value="AA_TRANSFER_CLASS_1"/>
    <property type="match status" value="1"/>
</dbReference>
<dbReference type="GO" id="GO:0006520">
    <property type="term" value="P:amino acid metabolic process"/>
    <property type="evidence" value="ECO:0007669"/>
    <property type="project" value="InterPro"/>
</dbReference>
<dbReference type="GO" id="GO:0008483">
    <property type="term" value="F:transaminase activity"/>
    <property type="evidence" value="ECO:0007669"/>
    <property type="project" value="UniProtKB-KW"/>
</dbReference>
<dbReference type="SUPFAM" id="SSF53383">
    <property type="entry name" value="PLP-dependent transferases"/>
    <property type="match status" value="1"/>
</dbReference>
<keyword evidence="5" id="KW-0663">Pyridoxal phosphate</keyword>
<comment type="cofactor">
    <cofactor evidence="1 6">
        <name>pyridoxal 5'-phosphate</name>
        <dbReference type="ChEBI" id="CHEBI:597326"/>
    </cofactor>
</comment>
<feature type="domain" description="Aminotransferase class I/classII large" evidence="7">
    <location>
        <begin position="44"/>
        <end position="386"/>
    </location>
</feature>
<dbReference type="NCBIfam" id="NF004770">
    <property type="entry name" value="PRK06108.1"/>
    <property type="match status" value="1"/>
</dbReference>
<keyword evidence="3 6" id="KW-0032">Aminotransferase</keyword>
<evidence type="ECO:0000256" key="5">
    <source>
        <dbReference type="ARBA" id="ARBA00022898"/>
    </source>
</evidence>
<reference evidence="8 9" key="1">
    <citation type="submission" date="2018-11" db="EMBL/GenBank/DDBJ databases">
        <title>Paraburkholderia sp. DHOA04, isolated from soil.</title>
        <authorList>
            <person name="Gao Z.-H."/>
            <person name="Qiu L.-H."/>
            <person name="Fu J.-C."/>
        </authorList>
    </citation>
    <scope>NUCLEOTIDE SEQUENCE [LARGE SCALE GENOMIC DNA]</scope>
    <source>
        <strain evidence="8 9">DHOA04</strain>
    </source>
</reference>
<protein>
    <recommendedName>
        <fullName evidence="6">Aminotransferase</fullName>
        <ecNumber evidence="6">2.6.1.-</ecNumber>
    </recommendedName>
</protein>
<evidence type="ECO:0000256" key="4">
    <source>
        <dbReference type="ARBA" id="ARBA00022679"/>
    </source>
</evidence>
<keyword evidence="9" id="KW-1185">Reference proteome</keyword>
<evidence type="ECO:0000313" key="8">
    <source>
        <dbReference type="EMBL" id="RQH07602.1"/>
    </source>
</evidence>
<dbReference type="Gene3D" id="3.40.640.10">
    <property type="entry name" value="Type I PLP-dependent aspartate aminotransferase-like (Major domain)"/>
    <property type="match status" value="1"/>
</dbReference>
<comment type="caution">
    <text evidence="8">The sequence shown here is derived from an EMBL/GenBank/DDBJ whole genome shotgun (WGS) entry which is preliminary data.</text>
</comment>
<gene>
    <name evidence="8" type="ORF">D1Y85_09160</name>
</gene>
<proteinExistence type="inferred from homology"/>
<dbReference type="Gene3D" id="3.90.1150.10">
    <property type="entry name" value="Aspartate Aminotransferase, domain 1"/>
    <property type="match status" value="1"/>
</dbReference>
<evidence type="ECO:0000259" key="7">
    <source>
        <dbReference type="Pfam" id="PF00155"/>
    </source>
</evidence>
<accession>A0A3N6NEY7</accession>
<dbReference type="InterPro" id="IPR050596">
    <property type="entry name" value="AspAT/PAT-like"/>
</dbReference>
<organism evidence="8 9">
    <name type="scientific">Paraburkholderia dinghuensis</name>
    <dbReference type="NCBI Taxonomy" id="2305225"/>
    <lineage>
        <taxon>Bacteria</taxon>
        <taxon>Pseudomonadati</taxon>
        <taxon>Pseudomonadota</taxon>
        <taxon>Betaproteobacteria</taxon>
        <taxon>Burkholderiales</taxon>
        <taxon>Burkholderiaceae</taxon>
        <taxon>Paraburkholderia</taxon>
    </lineage>
</organism>
<evidence type="ECO:0000256" key="3">
    <source>
        <dbReference type="ARBA" id="ARBA00022576"/>
    </source>
</evidence>
<dbReference type="Proteomes" id="UP000272778">
    <property type="component" value="Unassembled WGS sequence"/>
</dbReference>